<feature type="region of interest" description="Disordered" evidence="1">
    <location>
        <begin position="306"/>
        <end position="382"/>
    </location>
</feature>
<feature type="compositionally biased region" description="Polar residues" evidence="1">
    <location>
        <begin position="410"/>
        <end position="457"/>
    </location>
</feature>
<feature type="compositionally biased region" description="Basic and acidic residues" evidence="1">
    <location>
        <begin position="262"/>
        <end position="272"/>
    </location>
</feature>
<feature type="compositionally biased region" description="Polar residues" evidence="1">
    <location>
        <begin position="146"/>
        <end position="175"/>
    </location>
</feature>
<feature type="compositionally biased region" description="Polar residues" evidence="1">
    <location>
        <begin position="352"/>
        <end position="366"/>
    </location>
</feature>
<comment type="caution">
    <text evidence="2">The sequence shown here is derived from an EMBL/GenBank/DDBJ whole genome shotgun (WGS) entry which is preliminary data.</text>
</comment>
<protein>
    <submittedName>
        <fullName evidence="2">39f1e17d-d573-49ca-bd81-0d0bb2d275b8</fullName>
    </submittedName>
</protein>
<name>A0A8H2VSK0_9HELO</name>
<dbReference type="AlphaFoldDB" id="A0A8H2VSK0"/>
<evidence type="ECO:0000256" key="1">
    <source>
        <dbReference type="SAM" id="MobiDB-lite"/>
    </source>
</evidence>
<feature type="compositionally biased region" description="Low complexity" evidence="1">
    <location>
        <begin position="458"/>
        <end position="478"/>
    </location>
</feature>
<proteinExistence type="predicted"/>
<organism evidence="2 3">
    <name type="scientific">Sclerotinia trifoliorum</name>
    <dbReference type="NCBI Taxonomy" id="28548"/>
    <lineage>
        <taxon>Eukaryota</taxon>
        <taxon>Fungi</taxon>
        <taxon>Dikarya</taxon>
        <taxon>Ascomycota</taxon>
        <taxon>Pezizomycotina</taxon>
        <taxon>Leotiomycetes</taxon>
        <taxon>Helotiales</taxon>
        <taxon>Sclerotiniaceae</taxon>
        <taxon>Sclerotinia</taxon>
    </lineage>
</organism>
<dbReference type="Proteomes" id="UP000624404">
    <property type="component" value="Unassembled WGS sequence"/>
</dbReference>
<feature type="compositionally biased region" description="Polar residues" evidence="1">
    <location>
        <begin position="325"/>
        <end position="336"/>
    </location>
</feature>
<keyword evidence="3" id="KW-1185">Reference proteome</keyword>
<feature type="region of interest" description="Disordered" evidence="1">
    <location>
        <begin position="410"/>
        <end position="481"/>
    </location>
</feature>
<gene>
    <name evidence="2" type="ORF">SCLTRI_LOCUS3730</name>
</gene>
<evidence type="ECO:0000313" key="3">
    <source>
        <dbReference type="Proteomes" id="UP000624404"/>
    </source>
</evidence>
<feature type="compositionally biased region" description="Polar residues" evidence="1">
    <location>
        <begin position="524"/>
        <end position="534"/>
    </location>
</feature>
<feature type="region of interest" description="Disordered" evidence="1">
    <location>
        <begin position="146"/>
        <end position="205"/>
    </location>
</feature>
<accession>A0A8H2VSK0</accession>
<dbReference type="EMBL" id="CAJHIA010000011">
    <property type="protein sequence ID" value="CAD6443938.1"/>
    <property type="molecule type" value="Genomic_DNA"/>
</dbReference>
<feature type="region of interest" description="Disordered" evidence="1">
    <location>
        <begin position="245"/>
        <end position="275"/>
    </location>
</feature>
<evidence type="ECO:0000313" key="2">
    <source>
        <dbReference type="EMBL" id="CAD6443938.1"/>
    </source>
</evidence>
<feature type="region of interest" description="Disordered" evidence="1">
    <location>
        <begin position="520"/>
        <end position="546"/>
    </location>
</feature>
<feature type="compositionally biased region" description="Polar residues" evidence="1">
    <location>
        <begin position="245"/>
        <end position="261"/>
    </location>
</feature>
<reference evidence="2" key="1">
    <citation type="submission" date="2020-10" db="EMBL/GenBank/DDBJ databases">
        <authorList>
            <person name="Kusch S."/>
        </authorList>
    </citation>
    <scope>NUCLEOTIDE SEQUENCE</scope>
    <source>
        <strain evidence="2">SwB9</strain>
    </source>
</reference>
<sequence>MPEIDDDVPFLLRDRRIKAVRDRFHRPPTANELRAIDALPLELRKNLNDTSPNGQKIYDLLKAFEKNGYIEGLEEAGRLLWAQVFAEPDFSQMPRREPISTTGDTATSEYAEVRYTASRRASSQPKEKPAQLSAAEEVLSINTTSNAFSGSSHKSWMTKGVSVSPSPRRASISSTENDKNDGPATSDFQPQSTPPIPFCPAQSGQQTQNHAFTFVGQFPGASPNIYSSGVYTSWSLNSNFQEHQYASPYSSQGPTSSMSSVQERRDETRDPISHFNYTSNELNEYDRAMVNPYDTTKSHYFATLESNRRDPNPFPYSAPQHLPSRYQTSGMSSPANNYAHPAPSSMRKDLIQPSNDTVYPNHTIPGSSGKPYDPSTPPFHPAISPQAQALFSRKEEKEKHKLARITSNIHQSLSNLPESHGSQQVTSSSGMAAANTPENMANTDQTSQAITPNASNLTYESPYSATSSSSMTPEESSSNPFVIRGDMGFIRTFQSESGPNSIPIIPQPITSERICTSSSTDTDLTATVPNPLQHTSKKARTPLPNARLPQFGKSIPDKPSPGTIFSTNTKHDLLVSKPKRGSMQALIFLPPEFPQIDRASGSASYQYDKTDYSRLPTKNLNVDLDVQANYTSHLPAPKEPSFSYRDSSLNTTAEFTFFDPYNDNEDTYTA</sequence>
<dbReference type="OrthoDB" id="3549890at2759"/>